<dbReference type="SUPFAM" id="SSF53335">
    <property type="entry name" value="S-adenosyl-L-methionine-dependent methyltransferases"/>
    <property type="match status" value="1"/>
</dbReference>
<dbReference type="Proteomes" id="UP000272908">
    <property type="component" value="Unassembled WGS sequence"/>
</dbReference>
<keyword evidence="3" id="KW-0949">S-adenosyl-L-methionine</keyword>
<dbReference type="Pfam" id="PF05175">
    <property type="entry name" value="MTS"/>
    <property type="match status" value="1"/>
</dbReference>
<evidence type="ECO:0000313" key="6">
    <source>
        <dbReference type="Proteomes" id="UP000272908"/>
    </source>
</evidence>
<organism evidence="5 6">
    <name type="scientific">Roseinatronobacter ekhonensis</name>
    <dbReference type="NCBI Taxonomy" id="254356"/>
    <lineage>
        <taxon>Bacteria</taxon>
        <taxon>Pseudomonadati</taxon>
        <taxon>Pseudomonadota</taxon>
        <taxon>Alphaproteobacteria</taxon>
        <taxon>Rhodobacterales</taxon>
        <taxon>Paracoccaceae</taxon>
        <taxon>Roseinatronobacter</taxon>
    </lineage>
</organism>
<dbReference type="Gene3D" id="3.40.50.150">
    <property type="entry name" value="Vaccinia Virus protein VP39"/>
    <property type="match status" value="2"/>
</dbReference>
<dbReference type="GO" id="GO:0052914">
    <property type="term" value="F:16S rRNA (guanine(1207)-N(2))-methyltransferase activity"/>
    <property type="evidence" value="ECO:0007669"/>
    <property type="project" value="UniProtKB-EC"/>
</dbReference>
<dbReference type="RefSeq" id="WP_121093485.1">
    <property type="nucleotide sequence ID" value="NZ_UIHC01000006.1"/>
</dbReference>
<dbReference type="InterPro" id="IPR029063">
    <property type="entry name" value="SAM-dependent_MTases_sf"/>
</dbReference>
<dbReference type="InterPro" id="IPR046977">
    <property type="entry name" value="RsmC/RlmG"/>
</dbReference>
<dbReference type="AlphaFoldDB" id="A0A3B0MBS3"/>
<keyword evidence="6" id="KW-1185">Reference proteome</keyword>
<keyword evidence="1 5" id="KW-0489">Methyltransferase</keyword>
<dbReference type="CDD" id="cd02440">
    <property type="entry name" value="AdoMet_MTases"/>
    <property type="match status" value="1"/>
</dbReference>
<dbReference type="PANTHER" id="PTHR47816">
    <property type="entry name" value="RIBOSOMAL RNA SMALL SUBUNIT METHYLTRANSFERASE C"/>
    <property type="match status" value="1"/>
</dbReference>
<dbReference type="OrthoDB" id="9816072at2"/>
<feature type="domain" description="Methyltransferase small" evidence="4">
    <location>
        <begin position="169"/>
        <end position="330"/>
    </location>
</feature>
<dbReference type="PANTHER" id="PTHR47816:SF4">
    <property type="entry name" value="RIBOSOMAL RNA SMALL SUBUNIT METHYLTRANSFERASE C"/>
    <property type="match status" value="1"/>
</dbReference>
<dbReference type="EC" id="2.1.1.172" evidence="5"/>
<keyword evidence="2 5" id="KW-0808">Transferase</keyword>
<protein>
    <submittedName>
        <fullName evidence="5">Ribosomal RNA small subunit methyltransferase C</fullName>
        <ecNumber evidence="5">2.1.1.172</ecNumber>
    </submittedName>
</protein>
<evidence type="ECO:0000256" key="1">
    <source>
        <dbReference type="ARBA" id="ARBA00022603"/>
    </source>
</evidence>
<dbReference type="EMBL" id="UIHC01000006">
    <property type="protein sequence ID" value="SUZ31188.1"/>
    <property type="molecule type" value="Genomic_DNA"/>
</dbReference>
<evidence type="ECO:0000256" key="3">
    <source>
        <dbReference type="ARBA" id="ARBA00022691"/>
    </source>
</evidence>
<gene>
    <name evidence="5" type="primary">rsmC</name>
    <name evidence="5" type="ORF">ROE7235_00924</name>
</gene>
<sequence>MPHSPVTLAAPAPRAERLAHAMSEGVVVPDGRVTVLRPHAGERFDPIDLGRLNMVQGFRPDHDGLQQAGYKVSVDATPAPTVLVCLPRAKDHAYMLIAQAAALASDLVIVDGQKTDGIDSVLKALRGRVAVESLSKAHGRVLWFNPQGVDFADWAGAEQTVQTEFGPMSTAPGLFSADAVDPASHMLANALPPELPARMADFGAGWGYLSAAVLARRGVETLHVVEAEHDALHAARRNIADPRAQFHWADATSFALPESLGGIVMNPPFHVGREARPELGMAFISSAARALGTRGQLWVVANRHLPYAQALEDRFVHVSVVAEDNRFRVWHAKQPRKVKR</sequence>
<evidence type="ECO:0000313" key="5">
    <source>
        <dbReference type="EMBL" id="SUZ31188.1"/>
    </source>
</evidence>
<proteinExistence type="predicted"/>
<evidence type="ECO:0000259" key="4">
    <source>
        <dbReference type="Pfam" id="PF05175"/>
    </source>
</evidence>
<reference evidence="6" key="1">
    <citation type="submission" date="2018-08" db="EMBL/GenBank/DDBJ databases">
        <authorList>
            <person name="Rodrigo-Torres L."/>
            <person name="Arahal R. D."/>
            <person name="Lucena T."/>
        </authorList>
    </citation>
    <scope>NUCLEOTIDE SEQUENCE [LARGE SCALE GENOMIC DNA]</scope>
    <source>
        <strain evidence="6">CECT 7235</strain>
    </source>
</reference>
<dbReference type="InterPro" id="IPR007848">
    <property type="entry name" value="Small_mtfrase_dom"/>
</dbReference>
<evidence type="ECO:0000256" key="2">
    <source>
        <dbReference type="ARBA" id="ARBA00022679"/>
    </source>
</evidence>
<accession>A0A3B0MBS3</accession>
<name>A0A3B0MBS3_9RHOB</name>